<dbReference type="PRINTS" id="PR01436">
    <property type="entry name" value="NADHDHGNASE2"/>
</dbReference>
<keyword evidence="8 17" id="KW-0999">Mitochondrion inner membrane</keyword>
<evidence type="ECO:0000256" key="1">
    <source>
        <dbReference type="ARBA" id="ARBA00004448"/>
    </source>
</evidence>
<comment type="subcellular location">
    <subcellularLocation>
        <location evidence="1 17">Mitochondrion inner membrane</location>
        <topology evidence="1 17">Multi-pass membrane protein</topology>
    </subcellularLocation>
</comment>
<dbReference type="GO" id="GO:0006120">
    <property type="term" value="P:mitochondrial electron transport, NADH to ubiquinone"/>
    <property type="evidence" value="ECO:0007669"/>
    <property type="project" value="InterPro"/>
</dbReference>
<reference evidence="19" key="1">
    <citation type="journal article" date="2017" name="Mol. Phylogenet. Evol.">
        <title>Curious bivalves: Systematic utility and unusual properties of anomalodesmatan mitochondrial genomes.</title>
        <authorList>
            <person name="Williams S.T."/>
            <person name="Foster P.G."/>
            <person name="Hughes C."/>
            <person name="Harper E.M."/>
            <person name="Taylor J.D."/>
            <person name="Littlewood D.T."/>
            <person name="Dyal P."/>
            <person name="Hopkins K.P."/>
            <person name="Briscoe A.G."/>
        </authorList>
    </citation>
    <scope>NUCLEOTIDE SEQUENCE</scope>
</reference>
<gene>
    <name evidence="19" type="primary">ND2</name>
</gene>
<feature type="transmembrane region" description="Helical" evidence="17">
    <location>
        <begin position="69"/>
        <end position="91"/>
    </location>
</feature>
<keyword evidence="11 17" id="KW-1133">Transmembrane helix</keyword>
<dbReference type="GeneID" id="32229849"/>
<evidence type="ECO:0000256" key="3">
    <source>
        <dbReference type="ARBA" id="ARBA00012944"/>
    </source>
</evidence>
<sequence length="346" mass="37654">MSSGLKSLLKRVNLSPIEFLFLVISIFGIIICLSSPHWFGVWFGLELNLIGFIPVMAGQRSSSEIESCVKYFLAQGVGSGLLMLGAVGMWITGSVVEVLTPPNCNWFWTVMVIGLLLKLGVAPFHFWVPGTMAGISWMACLLLSSVQKIGPLFCFSYILSNKWALVWVGGLSALVGGVGGCFQTRLRPLLGYSSISHMGWCVGAMVESINYGAYYFLLYLVSILGLFVLLWEVGAYGMSALFSSLSIRKWLLLSLFVLSLSGLPPFAVFFGKVGTIMALVMEFPGAATLYVAGSAVSLYFYVKLIFLSWVVGMGSGKWKDKSSKKSNFSVPCFLGLCILSGFVGLW</sequence>
<feature type="transmembrane region" description="Helical" evidence="17">
    <location>
        <begin position="290"/>
        <end position="314"/>
    </location>
</feature>
<feature type="transmembrane region" description="Helical" evidence="17">
    <location>
        <begin position="12"/>
        <end position="31"/>
    </location>
</feature>
<dbReference type="RefSeq" id="YP_009353889.1">
    <property type="nucleotide sequence ID" value="NC_034305.1"/>
</dbReference>
<comment type="function">
    <text evidence="17">Core subunit of the mitochondrial membrane respiratory chain NADH dehydrogenase (Complex I) which catalyzes electron transfer from NADH through the respiratory chain, using ubiquinone as an electron acceptor. Essential for the catalytic activity and assembly of complex I.</text>
</comment>
<dbReference type="InterPro" id="IPR003917">
    <property type="entry name" value="NADH_UbQ_OxRdtase_chain2"/>
</dbReference>
<keyword evidence="6 17" id="KW-0679">Respiratory chain</keyword>
<keyword evidence="14 17" id="KW-0496">Mitochondrion</keyword>
<keyword evidence="12 17" id="KW-0520">NAD</keyword>
<feature type="transmembrane region" description="Helical" evidence="17">
    <location>
        <begin position="189"/>
        <end position="206"/>
    </location>
</feature>
<dbReference type="PANTHER" id="PTHR46552">
    <property type="entry name" value="NADH-UBIQUINONE OXIDOREDUCTASE CHAIN 2"/>
    <property type="match status" value="1"/>
</dbReference>
<accession>A0A1U9XPL4</accession>
<evidence type="ECO:0000256" key="4">
    <source>
        <dbReference type="ARBA" id="ARBA00021008"/>
    </source>
</evidence>
<keyword evidence="9 17" id="KW-1278">Translocase</keyword>
<dbReference type="InterPro" id="IPR001750">
    <property type="entry name" value="ND/Mrp_TM"/>
</dbReference>
<evidence type="ECO:0000256" key="2">
    <source>
        <dbReference type="ARBA" id="ARBA00007012"/>
    </source>
</evidence>
<evidence type="ECO:0000256" key="15">
    <source>
        <dbReference type="ARBA" id="ARBA00023136"/>
    </source>
</evidence>
<keyword evidence="13 17" id="KW-0830">Ubiquinone</keyword>
<comment type="catalytic activity">
    <reaction evidence="16 17">
        <text>a ubiquinone + NADH + 5 H(+)(in) = a ubiquinol + NAD(+) + 4 H(+)(out)</text>
        <dbReference type="Rhea" id="RHEA:29091"/>
        <dbReference type="Rhea" id="RHEA-COMP:9565"/>
        <dbReference type="Rhea" id="RHEA-COMP:9566"/>
        <dbReference type="ChEBI" id="CHEBI:15378"/>
        <dbReference type="ChEBI" id="CHEBI:16389"/>
        <dbReference type="ChEBI" id="CHEBI:17976"/>
        <dbReference type="ChEBI" id="CHEBI:57540"/>
        <dbReference type="ChEBI" id="CHEBI:57945"/>
        <dbReference type="EC" id="7.1.1.2"/>
    </reaction>
</comment>
<evidence type="ECO:0000256" key="11">
    <source>
        <dbReference type="ARBA" id="ARBA00022989"/>
    </source>
</evidence>
<evidence type="ECO:0000256" key="13">
    <source>
        <dbReference type="ARBA" id="ARBA00023075"/>
    </source>
</evidence>
<feature type="transmembrane region" description="Helical" evidence="17">
    <location>
        <begin position="37"/>
        <end position="57"/>
    </location>
</feature>
<dbReference type="GO" id="GO:0008137">
    <property type="term" value="F:NADH dehydrogenase (ubiquinone) activity"/>
    <property type="evidence" value="ECO:0007669"/>
    <property type="project" value="UniProtKB-EC"/>
</dbReference>
<evidence type="ECO:0000256" key="14">
    <source>
        <dbReference type="ARBA" id="ARBA00023128"/>
    </source>
</evidence>
<dbReference type="InterPro" id="IPR050175">
    <property type="entry name" value="Complex_I_Subunit_2"/>
</dbReference>
<dbReference type="AlphaFoldDB" id="A0A1U9XPL4"/>
<evidence type="ECO:0000259" key="18">
    <source>
        <dbReference type="Pfam" id="PF00361"/>
    </source>
</evidence>
<evidence type="ECO:0000256" key="17">
    <source>
        <dbReference type="RuleBase" id="RU003403"/>
    </source>
</evidence>
<dbReference type="EMBL" id="KX815963">
    <property type="protein sequence ID" value="AQZ26187.1"/>
    <property type="molecule type" value="Genomic_DNA"/>
</dbReference>
<dbReference type="EC" id="7.1.1.2" evidence="3 17"/>
<evidence type="ECO:0000256" key="5">
    <source>
        <dbReference type="ARBA" id="ARBA00022448"/>
    </source>
</evidence>
<keyword evidence="5" id="KW-0813">Transport</keyword>
<feature type="transmembrane region" description="Helical" evidence="17">
    <location>
        <begin position="164"/>
        <end position="182"/>
    </location>
</feature>
<evidence type="ECO:0000256" key="12">
    <source>
        <dbReference type="ARBA" id="ARBA00023027"/>
    </source>
</evidence>
<feature type="transmembrane region" description="Helical" evidence="17">
    <location>
        <begin position="212"/>
        <end position="238"/>
    </location>
</feature>
<dbReference type="Pfam" id="PF00361">
    <property type="entry name" value="Proton_antipo_M"/>
    <property type="match status" value="1"/>
</dbReference>
<dbReference type="GO" id="GO:0005743">
    <property type="term" value="C:mitochondrial inner membrane"/>
    <property type="evidence" value="ECO:0007669"/>
    <property type="project" value="UniProtKB-SubCell"/>
</dbReference>
<feature type="domain" description="NADH:quinone oxidoreductase/Mrp antiporter transmembrane" evidence="18">
    <location>
        <begin position="35"/>
        <end position="281"/>
    </location>
</feature>
<evidence type="ECO:0000313" key="19">
    <source>
        <dbReference type="EMBL" id="AQZ26187.1"/>
    </source>
</evidence>
<evidence type="ECO:0000256" key="16">
    <source>
        <dbReference type="ARBA" id="ARBA00049551"/>
    </source>
</evidence>
<feature type="transmembrane region" description="Helical" evidence="17">
    <location>
        <begin position="250"/>
        <end position="270"/>
    </location>
</feature>
<keyword evidence="15 17" id="KW-0472">Membrane</keyword>
<dbReference type="PANTHER" id="PTHR46552:SF1">
    <property type="entry name" value="NADH-UBIQUINONE OXIDOREDUCTASE CHAIN 2"/>
    <property type="match status" value="1"/>
</dbReference>
<evidence type="ECO:0000256" key="10">
    <source>
        <dbReference type="ARBA" id="ARBA00022982"/>
    </source>
</evidence>
<comment type="similarity">
    <text evidence="2 17">Belongs to the complex I subunit 2 family.</text>
</comment>
<evidence type="ECO:0000256" key="7">
    <source>
        <dbReference type="ARBA" id="ARBA00022692"/>
    </source>
</evidence>
<geneLocation type="mitochondrion" evidence="19"/>
<feature type="transmembrane region" description="Helical" evidence="17">
    <location>
        <begin position="326"/>
        <end position="345"/>
    </location>
</feature>
<proteinExistence type="inferred from homology"/>
<protein>
    <recommendedName>
        <fullName evidence="4 17">NADH-ubiquinone oxidoreductase chain 2</fullName>
        <ecNumber evidence="3 17">7.1.1.2</ecNumber>
    </recommendedName>
</protein>
<dbReference type="CTD" id="4536"/>
<keyword evidence="7 17" id="KW-0812">Transmembrane</keyword>
<evidence type="ECO:0000256" key="8">
    <source>
        <dbReference type="ARBA" id="ARBA00022792"/>
    </source>
</evidence>
<evidence type="ECO:0000256" key="6">
    <source>
        <dbReference type="ARBA" id="ARBA00022660"/>
    </source>
</evidence>
<feature type="transmembrane region" description="Helical" evidence="17">
    <location>
        <begin position="135"/>
        <end position="158"/>
    </location>
</feature>
<feature type="transmembrane region" description="Helical" evidence="17">
    <location>
        <begin position="106"/>
        <end position="128"/>
    </location>
</feature>
<keyword evidence="10 17" id="KW-0249">Electron transport</keyword>
<name>A0A1U9XPL4_9BIVA</name>
<evidence type="ECO:0000256" key="9">
    <source>
        <dbReference type="ARBA" id="ARBA00022967"/>
    </source>
</evidence>
<organism evidence="19">
    <name type="scientific">Laternula truncata</name>
    <dbReference type="NCBI Taxonomy" id="1199070"/>
    <lineage>
        <taxon>Eukaryota</taxon>
        <taxon>Metazoa</taxon>
        <taxon>Spiralia</taxon>
        <taxon>Lophotrochozoa</taxon>
        <taxon>Mollusca</taxon>
        <taxon>Bivalvia</taxon>
        <taxon>Autobranchia</taxon>
        <taxon>Heteroconchia</taxon>
        <taxon>Euheterodonta</taxon>
        <taxon>Anomalodesmata</taxon>
        <taxon>Pandoroidea</taxon>
        <taxon>Laternulidae</taxon>
        <taxon>Laternula</taxon>
    </lineage>
</organism>